<keyword evidence="3" id="KW-1185">Reference proteome</keyword>
<dbReference type="EMBL" id="BQKI01000085">
    <property type="protein sequence ID" value="GJN34198.1"/>
    <property type="molecule type" value="Genomic_DNA"/>
</dbReference>
<dbReference type="PANTHER" id="PTHR33207">
    <property type="entry name" value="F-BOX DOMAIN CONTAINING PROTEIN-RELATED"/>
    <property type="match status" value="1"/>
</dbReference>
<accession>A0AAV5FEU1</accession>
<dbReference type="Proteomes" id="UP001054889">
    <property type="component" value="Unassembled WGS sequence"/>
</dbReference>
<dbReference type="InterPro" id="IPR036047">
    <property type="entry name" value="F-box-like_dom_sf"/>
</dbReference>
<sequence>MEKEGRRRRRKISKKRKRNQPSSAEPTGINDLTDDLLDVVLLGLDSPVCLVRAASTCKRWCRVVSDAAFLRRFRSLHPPRHLGHFYNVNNDDLPCSFGWWYHWPKEPPVYVPTPASTDAGIKSLSIDFVPFVGGPPEIVDSLLLLLKEKRREPFPNCGCCDDIADYFIPDLVVCEPSTRRYQKIDPPEGRVCILSAFLLDRQCQ</sequence>
<reference evidence="2" key="1">
    <citation type="journal article" date="2018" name="DNA Res.">
        <title>Multiple hybrid de novo genome assembly of finger millet, an orphan allotetraploid crop.</title>
        <authorList>
            <person name="Hatakeyama M."/>
            <person name="Aluri S."/>
            <person name="Balachadran M.T."/>
            <person name="Sivarajan S.R."/>
            <person name="Patrignani A."/>
            <person name="Gruter S."/>
            <person name="Poveda L."/>
            <person name="Shimizu-Inatsugi R."/>
            <person name="Baeten J."/>
            <person name="Francoijs K.J."/>
            <person name="Nataraja K.N."/>
            <person name="Reddy Y.A.N."/>
            <person name="Phadnis S."/>
            <person name="Ravikumar R.L."/>
            <person name="Schlapbach R."/>
            <person name="Sreeman S.M."/>
            <person name="Shimizu K.K."/>
        </authorList>
    </citation>
    <scope>NUCLEOTIDE SEQUENCE</scope>
</reference>
<evidence type="ECO:0000313" key="3">
    <source>
        <dbReference type="Proteomes" id="UP001054889"/>
    </source>
</evidence>
<proteinExistence type="predicted"/>
<feature type="compositionally biased region" description="Basic residues" evidence="1">
    <location>
        <begin position="1"/>
        <end position="19"/>
    </location>
</feature>
<comment type="caution">
    <text evidence="2">The sequence shown here is derived from an EMBL/GenBank/DDBJ whole genome shotgun (WGS) entry which is preliminary data.</text>
</comment>
<name>A0AAV5FEU1_ELECO</name>
<evidence type="ECO:0000256" key="1">
    <source>
        <dbReference type="SAM" id="MobiDB-lite"/>
    </source>
</evidence>
<evidence type="ECO:0008006" key="4">
    <source>
        <dbReference type="Google" id="ProtNLM"/>
    </source>
</evidence>
<feature type="region of interest" description="Disordered" evidence="1">
    <location>
        <begin position="1"/>
        <end position="29"/>
    </location>
</feature>
<protein>
    <recommendedName>
        <fullName evidence="4">F-box domain-containing protein</fullName>
    </recommendedName>
</protein>
<dbReference type="AlphaFoldDB" id="A0AAV5FEU1"/>
<organism evidence="2 3">
    <name type="scientific">Eleusine coracana subsp. coracana</name>
    <dbReference type="NCBI Taxonomy" id="191504"/>
    <lineage>
        <taxon>Eukaryota</taxon>
        <taxon>Viridiplantae</taxon>
        <taxon>Streptophyta</taxon>
        <taxon>Embryophyta</taxon>
        <taxon>Tracheophyta</taxon>
        <taxon>Spermatophyta</taxon>
        <taxon>Magnoliopsida</taxon>
        <taxon>Liliopsida</taxon>
        <taxon>Poales</taxon>
        <taxon>Poaceae</taxon>
        <taxon>PACMAD clade</taxon>
        <taxon>Chloridoideae</taxon>
        <taxon>Cynodonteae</taxon>
        <taxon>Eleusininae</taxon>
        <taxon>Eleusine</taxon>
    </lineage>
</organism>
<dbReference type="SUPFAM" id="SSF81383">
    <property type="entry name" value="F-box domain"/>
    <property type="match status" value="1"/>
</dbReference>
<gene>
    <name evidence="2" type="primary">gb22842</name>
    <name evidence="2" type="ORF">PR202_gb22842</name>
</gene>
<reference evidence="2" key="2">
    <citation type="submission" date="2021-12" db="EMBL/GenBank/DDBJ databases">
        <title>Resequencing data analysis of finger millet.</title>
        <authorList>
            <person name="Hatakeyama M."/>
            <person name="Aluri S."/>
            <person name="Balachadran M.T."/>
            <person name="Sivarajan S.R."/>
            <person name="Poveda L."/>
            <person name="Shimizu-Inatsugi R."/>
            <person name="Schlapbach R."/>
            <person name="Sreeman S.M."/>
            <person name="Shimizu K.K."/>
        </authorList>
    </citation>
    <scope>NUCLEOTIDE SEQUENCE</scope>
</reference>
<evidence type="ECO:0000313" key="2">
    <source>
        <dbReference type="EMBL" id="GJN34198.1"/>
    </source>
</evidence>